<dbReference type="PROSITE" id="PS51186">
    <property type="entry name" value="GNAT"/>
    <property type="match status" value="1"/>
</dbReference>
<feature type="compositionally biased region" description="Basic and acidic residues" evidence="1">
    <location>
        <begin position="205"/>
        <end position="219"/>
    </location>
</feature>
<name>A0AAN7SZ00_9EURO</name>
<dbReference type="InterPro" id="IPR016181">
    <property type="entry name" value="Acyl_CoA_acyltransferase"/>
</dbReference>
<accession>A0AAN7SZ00</accession>
<feature type="compositionally biased region" description="Basic and acidic residues" evidence="1">
    <location>
        <begin position="290"/>
        <end position="302"/>
    </location>
</feature>
<dbReference type="AlphaFoldDB" id="A0AAN7SZ00"/>
<feature type="compositionally biased region" description="Polar residues" evidence="1">
    <location>
        <begin position="9"/>
        <end position="25"/>
    </location>
</feature>
<feature type="compositionally biased region" description="Polar residues" evidence="1">
    <location>
        <begin position="54"/>
        <end position="63"/>
    </location>
</feature>
<feature type="compositionally biased region" description="Basic and acidic residues" evidence="1">
    <location>
        <begin position="98"/>
        <end position="120"/>
    </location>
</feature>
<evidence type="ECO:0000259" key="2">
    <source>
        <dbReference type="PROSITE" id="PS51186"/>
    </source>
</evidence>
<dbReference type="Gene3D" id="3.40.630.30">
    <property type="match status" value="1"/>
</dbReference>
<feature type="region of interest" description="Disordered" evidence="1">
    <location>
        <begin position="265"/>
        <end position="321"/>
    </location>
</feature>
<dbReference type="GO" id="GO:0016747">
    <property type="term" value="F:acyltransferase activity, transferring groups other than amino-acyl groups"/>
    <property type="evidence" value="ECO:0007669"/>
    <property type="project" value="InterPro"/>
</dbReference>
<dbReference type="Pfam" id="PF00583">
    <property type="entry name" value="Acetyltransf_1"/>
    <property type="match status" value="1"/>
</dbReference>
<sequence>MAFDPTAYGSPSSRKQHKSVASTACKQKVVVNGKPRTATDEAIAPVPAINIVQQQASHTTKVESTAPRLPASSDTSHVETHRTSTKTSTEAQPLAQDDSARKPDDLHDGTRPLLSHERTESTLTTAQPDNKRDTNLGAPARSSKCRIQEPKDQQPQSCAPSQASVSNMSPIQRSEDVAARLKSLQTSSMQKISRRVEAKKHRSKDQHDTTSLKDLDHARKIVNPEQPAASRRPWAEESPVTGPDRGEQYATHKTLRNMSHVAQAASTHLTETPGVASARPDPVQSRSKWATKEELRDEKQEVDSNAWSSAVAPSDATRASNVSDRTFGKLLNQHKAEQEAELFDWEGYFVPAPADWGDRPRYNNNNPTFKAAFKRWLSSVSKSSSKAHSWSNGVAYMVVPAHVLEDIDNVADGISMVRQNTTIGLKNAVTYGYVDQPEEVVKYSQPIQVDDFKDWGKLDLSDANNAEYGKERSQDLIDNWLAHLTNARNASIDNGVKLEAETERLEDMLPLVQEELFEPTLNIYLRPATKADLPELVRIYNWHIGNGAAPAETREISESDMTGRINFVSEAHLPFIVAAKRSQKGARYRQVMDDEEISRRMNLPVTHQRHTTLTRIEKLAGFCCAQDMTAADYVEHISAELEIYIDPDYRKMGVGKCLLDKMLQICDRGHRLTTRCTFHCDNTIRHLYGPGGQRDVHKVFFVLRKWHLPKAGVLSIERPRYRKSAYVKTTEDDYGKWLKSWLEGVGFEEEGVLKKVGAKNGRYIDTVYLGRETAWQPAEGTLPEPEPRNEVYAQDLQDDADEAEYDG</sequence>
<proteinExistence type="predicted"/>
<keyword evidence="4" id="KW-1185">Reference proteome</keyword>
<evidence type="ECO:0000313" key="4">
    <source>
        <dbReference type="Proteomes" id="UP001309876"/>
    </source>
</evidence>
<feature type="domain" description="N-acetyltransferase" evidence="2">
    <location>
        <begin position="551"/>
        <end position="719"/>
    </location>
</feature>
<gene>
    <name evidence="3" type="ORF">LTR05_004568</name>
</gene>
<dbReference type="EMBL" id="JAVRRJ010000004">
    <property type="protein sequence ID" value="KAK5085287.1"/>
    <property type="molecule type" value="Genomic_DNA"/>
</dbReference>
<organism evidence="3 4">
    <name type="scientific">Lithohypha guttulata</name>
    <dbReference type="NCBI Taxonomy" id="1690604"/>
    <lineage>
        <taxon>Eukaryota</taxon>
        <taxon>Fungi</taxon>
        <taxon>Dikarya</taxon>
        <taxon>Ascomycota</taxon>
        <taxon>Pezizomycotina</taxon>
        <taxon>Eurotiomycetes</taxon>
        <taxon>Chaetothyriomycetidae</taxon>
        <taxon>Chaetothyriales</taxon>
        <taxon>Trichomeriaceae</taxon>
        <taxon>Lithohypha</taxon>
    </lineage>
</organism>
<feature type="region of interest" description="Disordered" evidence="1">
    <location>
        <begin position="1"/>
        <end position="25"/>
    </location>
</feature>
<comment type="caution">
    <text evidence="3">The sequence shown here is derived from an EMBL/GenBank/DDBJ whole genome shotgun (WGS) entry which is preliminary data.</text>
</comment>
<dbReference type="InterPro" id="IPR000182">
    <property type="entry name" value="GNAT_dom"/>
</dbReference>
<reference evidence="3 4" key="1">
    <citation type="submission" date="2023-08" db="EMBL/GenBank/DDBJ databases">
        <title>Black Yeasts Isolated from many extreme environments.</title>
        <authorList>
            <person name="Coleine C."/>
            <person name="Stajich J.E."/>
            <person name="Selbmann L."/>
        </authorList>
    </citation>
    <scope>NUCLEOTIDE SEQUENCE [LARGE SCALE GENOMIC DNA]</scope>
    <source>
        <strain evidence="3 4">CCFEE 5910</strain>
    </source>
</reference>
<dbReference type="Proteomes" id="UP001309876">
    <property type="component" value="Unassembled WGS sequence"/>
</dbReference>
<dbReference type="SUPFAM" id="SSF55729">
    <property type="entry name" value="Acyl-CoA N-acyltransferases (Nat)"/>
    <property type="match status" value="1"/>
</dbReference>
<evidence type="ECO:0000313" key="3">
    <source>
        <dbReference type="EMBL" id="KAK5085287.1"/>
    </source>
</evidence>
<feature type="compositionally biased region" description="Low complexity" evidence="1">
    <location>
        <begin position="153"/>
        <end position="166"/>
    </location>
</feature>
<protein>
    <recommendedName>
        <fullName evidence="2">N-acetyltransferase domain-containing protein</fullName>
    </recommendedName>
</protein>
<evidence type="ECO:0000256" key="1">
    <source>
        <dbReference type="SAM" id="MobiDB-lite"/>
    </source>
</evidence>
<feature type="region of interest" description="Disordered" evidence="1">
    <location>
        <begin position="54"/>
        <end position="247"/>
    </location>
</feature>
<dbReference type="CDD" id="cd04301">
    <property type="entry name" value="NAT_SF"/>
    <property type="match status" value="1"/>
</dbReference>